<keyword evidence="3" id="KW-1185">Reference proteome</keyword>
<feature type="compositionally biased region" description="Basic residues" evidence="1">
    <location>
        <begin position="102"/>
        <end position="113"/>
    </location>
</feature>
<organism evidence="2 3">
    <name type="scientific">Ramazzottius varieornatus</name>
    <name type="common">Water bear</name>
    <name type="synonym">Tardigrade</name>
    <dbReference type="NCBI Taxonomy" id="947166"/>
    <lineage>
        <taxon>Eukaryota</taxon>
        <taxon>Metazoa</taxon>
        <taxon>Ecdysozoa</taxon>
        <taxon>Tardigrada</taxon>
        <taxon>Eutardigrada</taxon>
        <taxon>Parachela</taxon>
        <taxon>Hypsibioidea</taxon>
        <taxon>Ramazzottiidae</taxon>
        <taxon>Ramazzottius</taxon>
    </lineage>
</organism>
<proteinExistence type="predicted"/>
<feature type="compositionally biased region" description="Basic residues" evidence="1">
    <location>
        <begin position="81"/>
        <end position="90"/>
    </location>
</feature>
<protein>
    <submittedName>
        <fullName evidence="2">Uncharacterized protein</fullName>
    </submittedName>
</protein>
<dbReference type="AlphaFoldDB" id="A0A1D1W8K4"/>
<reference evidence="2 3" key="1">
    <citation type="journal article" date="2016" name="Nat. Commun.">
        <title>Extremotolerant tardigrade genome and improved radiotolerance of human cultured cells by tardigrade-unique protein.</title>
        <authorList>
            <person name="Hashimoto T."/>
            <person name="Horikawa D.D."/>
            <person name="Saito Y."/>
            <person name="Kuwahara H."/>
            <person name="Kozuka-Hata H."/>
            <person name="Shin-I T."/>
            <person name="Minakuchi Y."/>
            <person name="Ohishi K."/>
            <person name="Motoyama A."/>
            <person name="Aizu T."/>
            <person name="Enomoto A."/>
            <person name="Kondo K."/>
            <person name="Tanaka S."/>
            <person name="Hara Y."/>
            <person name="Koshikawa S."/>
            <person name="Sagara H."/>
            <person name="Miura T."/>
            <person name="Yokobori S."/>
            <person name="Miyagawa K."/>
            <person name="Suzuki Y."/>
            <person name="Kubo T."/>
            <person name="Oyama M."/>
            <person name="Kohara Y."/>
            <person name="Fujiyama A."/>
            <person name="Arakawa K."/>
            <person name="Katayama T."/>
            <person name="Toyoda A."/>
            <person name="Kunieda T."/>
        </authorList>
    </citation>
    <scope>NUCLEOTIDE SEQUENCE [LARGE SCALE GENOMIC DNA]</scope>
    <source>
        <strain evidence="2 3">YOKOZUNA-1</strain>
    </source>
</reference>
<dbReference type="EMBL" id="BDGG01000025">
    <property type="protein sequence ID" value="GAV09695.1"/>
    <property type="molecule type" value="Genomic_DNA"/>
</dbReference>
<sequence>MLIRLKEGMEPSSGATLGSCRMKPRDALWATSSAYDAARSSSIREHRVPWCTSVTSALVARQTINPLSPALLSVRCPTPSPKRRSRRCRKLVPDTAPETTKALKKSGGKASRT</sequence>
<evidence type="ECO:0000256" key="1">
    <source>
        <dbReference type="SAM" id="MobiDB-lite"/>
    </source>
</evidence>
<accession>A0A1D1W8K4</accession>
<name>A0A1D1W8K4_RAMVA</name>
<dbReference type="Proteomes" id="UP000186922">
    <property type="component" value="Unassembled WGS sequence"/>
</dbReference>
<comment type="caution">
    <text evidence="2">The sequence shown here is derived from an EMBL/GenBank/DDBJ whole genome shotgun (WGS) entry which is preliminary data.</text>
</comment>
<feature type="region of interest" description="Disordered" evidence="1">
    <location>
        <begin position="75"/>
        <end position="113"/>
    </location>
</feature>
<gene>
    <name evidence="2" type="primary">RvY_19192</name>
    <name evidence="2" type="synonym">RvY_19192.2</name>
    <name evidence="2" type="ORF">RvY_19192-2</name>
</gene>
<evidence type="ECO:0000313" key="2">
    <source>
        <dbReference type="EMBL" id="GAV09695.1"/>
    </source>
</evidence>
<evidence type="ECO:0000313" key="3">
    <source>
        <dbReference type="Proteomes" id="UP000186922"/>
    </source>
</evidence>